<gene>
    <name evidence="2" type="ORF">OEA41_005633</name>
</gene>
<accession>A0AAD9Z9Q7</accession>
<evidence type="ECO:0000256" key="1">
    <source>
        <dbReference type="SAM" id="MobiDB-lite"/>
    </source>
</evidence>
<dbReference type="EMBL" id="JASNWA010000007">
    <property type="protein sequence ID" value="KAK3172312.1"/>
    <property type="molecule type" value="Genomic_DNA"/>
</dbReference>
<protein>
    <submittedName>
        <fullName evidence="2">Uncharacterized protein</fullName>
    </submittedName>
</protein>
<name>A0AAD9Z9Q7_9LECA</name>
<dbReference type="Proteomes" id="UP001276659">
    <property type="component" value="Unassembled WGS sequence"/>
</dbReference>
<feature type="region of interest" description="Disordered" evidence="1">
    <location>
        <begin position="110"/>
        <end position="170"/>
    </location>
</feature>
<comment type="caution">
    <text evidence="2">The sequence shown here is derived from an EMBL/GenBank/DDBJ whole genome shotgun (WGS) entry which is preliminary data.</text>
</comment>
<dbReference type="AlphaFoldDB" id="A0AAD9Z9Q7"/>
<evidence type="ECO:0000313" key="3">
    <source>
        <dbReference type="Proteomes" id="UP001276659"/>
    </source>
</evidence>
<proteinExistence type="predicted"/>
<reference evidence="2" key="1">
    <citation type="submission" date="2022-11" db="EMBL/GenBank/DDBJ databases">
        <title>Chromosomal genome sequence assembly and mating type (MAT) locus characterization of the leprose asexual lichenized fungus Lepraria neglecta (Nyl.) Erichsen.</title>
        <authorList>
            <person name="Allen J.L."/>
            <person name="Pfeffer B."/>
        </authorList>
    </citation>
    <scope>NUCLEOTIDE SEQUENCE</scope>
    <source>
        <strain evidence="2">Allen 5258</strain>
    </source>
</reference>
<organism evidence="2 3">
    <name type="scientific">Lepraria neglecta</name>
    <dbReference type="NCBI Taxonomy" id="209136"/>
    <lineage>
        <taxon>Eukaryota</taxon>
        <taxon>Fungi</taxon>
        <taxon>Dikarya</taxon>
        <taxon>Ascomycota</taxon>
        <taxon>Pezizomycotina</taxon>
        <taxon>Lecanoromycetes</taxon>
        <taxon>OSLEUM clade</taxon>
        <taxon>Lecanoromycetidae</taxon>
        <taxon>Lecanorales</taxon>
        <taxon>Lecanorineae</taxon>
        <taxon>Stereocaulaceae</taxon>
        <taxon>Lepraria</taxon>
    </lineage>
</organism>
<keyword evidence="3" id="KW-1185">Reference proteome</keyword>
<evidence type="ECO:0000313" key="2">
    <source>
        <dbReference type="EMBL" id="KAK3172312.1"/>
    </source>
</evidence>
<sequence>MHMSASLFDSLIPYEDDVIPGLKEPVANYLPPATASAIYYVYQNTLERSPLRKLLTDIFAFNVKPETLDEDILSFPAEFIADILLINMKQLPLRLKKEAADFDNNADKYYVHDSSSTRNNRKQRTEAADPEPELPTDAPAVNEDDPWGVGGSAKSLSKKEKKKGKRIIWE</sequence>
<feature type="compositionally biased region" description="Basic residues" evidence="1">
    <location>
        <begin position="159"/>
        <end position="170"/>
    </location>
</feature>